<accession>A0AAN6SBH6</accession>
<protein>
    <submittedName>
        <fullName evidence="2">Uncharacterized protein</fullName>
    </submittedName>
</protein>
<sequence length="306" mass="34105">MDPINIKKRKSFNQAIHDMATLNIAINPSQSPATAMHPMAGSSADVAVHSKPARAYPEPAWVTNMFTQSSPTRPSSTHTTQAIMPGTSTSSSPARPKVVNSTPTWAFILQPQPQIQEAAPVRQSRPRPVPHPFPGHYKPHRHRHHPTSSPKSMSRIACARLSEFARHPPTTQLERNRQASLMALATGEIDNHPLSDLFRHRMSMKTNNQKREQCRLNRLLARAKAKRAASYQKMHRAMMESSIESLASLSLTDTKEPKDNVHSSSVMAREVKLKHATGGTGKEDSLEDLDVDEYLYLNENSDGMEM</sequence>
<feature type="compositionally biased region" description="Basic residues" evidence="1">
    <location>
        <begin position="137"/>
        <end position="146"/>
    </location>
</feature>
<name>A0AAN6SBH6_9PEZI</name>
<organism evidence="2 3">
    <name type="scientific">Pseudoneurospora amorphoporcata</name>
    <dbReference type="NCBI Taxonomy" id="241081"/>
    <lineage>
        <taxon>Eukaryota</taxon>
        <taxon>Fungi</taxon>
        <taxon>Dikarya</taxon>
        <taxon>Ascomycota</taxon>
        <taxon>Pezizomycotina</taxon>
        <taxon>Sordariomycetes</taxon>
        <taxon>Sordariomycetidae</taxon>
        <taxon>Sordariales</taxon>
        <taxon>Sordariaceae</taxon>
        <taxon>Pseudoneurospora</taxon>
    </lineage>
</organism>
<feature type="compositionally biased region" description="Polar residues" evidence="1">
    <location>
        <begin position="86"/>
        <end position="99"/>
    </location>
</feature>
<comment type="caution">
    <text evidence="2">The sequence shown here is derived from an EMBL/GenBank/DDBJ whole genome shotgun (WGS) entry which is preliminary data.</text>
</comment>
<dbReference type="EMBL" id="MU859339">
    <property type="protein sequence ID" value="KAK3947540.1"/>
    <property type="molecule type" value="Genomic_DNA"/>
</dbReference>
<reference evidence="2" key="1">
    <citation type="journal article" date="2023" name="Mol. Phylogenet. Evol.">
        <title>Genome-scale phylogeny and comparative genomics of the fungal order Sordariales.</title>
        <authorList>
            <person name="Hensen N."/>
            <person name="Bonometti L."/>
            <person name="Westerberg I."/>
            <person name="Brannstrom I.O."/>
            <person name="Guillou S."/>
            <person name="Cros-Aarteil S."/>
            <person name="Calhoun S."/>
            <person name="Haridas S."/>
            <person name="Kuo A."/>
            <person name="Mondo S."/>
            <person name="Pangilinan J."/>
            <person name="Riley R."/>
            <person name="LaButti K."/>
            <person name="Andreopoulos B."/>
            <person name="Lipzen A."/>
            <person name="Chen C."/>
            <person name="Yan M."/>
            <person name="Daum C."/>
            <person name="Ng V."/>
            <person name="Clum A."/>
            <person name="Steindorff A."/>
            <person name="Ohm R.A."/>
            <person name="Martin F."/>
            <person name="Silar P."/>
            <person name="Natvig D.O."/>
            <person name="Lalanne C."/>
            <person name="Gautier V."/>
            <person name="Ament-Velasquez S.L."/>
            <person name="Kruys A."/>
            <person name="Hutchinson M.I."/>
            <person name="Powell A.J."/>
            <person name="Barry K."/>
            <person name="Miller A.N."/>
            <person name="Grigoriev I.V."/>
            <person name="Debuchy R."/>
            <person name="Gladieux P."/>
            <person name="Hiltunen Thoren M."/>
            <person name="Johannesson H."/>
        </authorList>
    </citation>
    <scope>NUCLEOTIDE SEQUENCE</scope>
    <source>
        <strain evidence="2">CBS 626.80</strain>
    </source>
</reference>
<gene>
    <name evidence="2" type="ORF">QBC32DRAFT_383744</name>
</gene>
<feature type="compositionally biased region" description="Low complexity" evidence="1">
    <location>
        <begin position="67"/>
        <end position="81"/>
    </location>
</feature>
<evidence type="ECO:0000313" key="2">
    <source>
        <dbReference type="EMBL" id="KAK3947540.1"/>
    </source>
</evidence>
<keyword evidence="3" id="KW-1185">Reference proteome</keyword>
<feature type="region of interest" description="Disordered" evidence="1">
    <location>
        <begin position="66"/>
        <end position="99"/>
    </location>
</feature>
<reference evidence="2" key="2">
    <citation type="submission" date="2023-06" db="EMBL/GenBank/DDBJ databases">
        <authorList>
            <consortium name="Lawrence Berkeley National Laboratory"/>
            <person name="Mondo S.J."/>
            <person name="Hensen N."/>
            <person name="Bonometti L."/>
            <person name="Westerberg I."/>
            <person name="Brannstrom I.O."/>
            <person name="Guillou S."/>
            <person name="Cros-Aarteil S."/>
            <person name="Calhoun S."/>
            <person name="Haridas S."/>
            <person name="Kuo A."/>
            <person name="Pangilinan J."/>
            <person name="Riley R."/>
            <person name="Labutti K."/>
            <person name="Andreopoulos B."/>
            <person name="Lipzen A."/>
            <person name="Chen C."/>
            <person name="Yanf M."/>
            <person name="Daum C."/>
            <person name="Ng V."/>
            <person name="Clum A."/>
            <person name="Steindorff A."/>
            <person name="Ohm R."/>
            <person name="Martin F."/>
            <person name="Silar P."/>
            <person name="Natvig D."/>
            <person name="Lalanne C."/>
            <person name="Gautier V."/>
            <person name="Ament-Velasquez S.L."/>
            <person name="Kruys A."/>
            <person name="Hutchinson M.I."/>
            <person name="Powell A.J."/>
            <person name="Barry K."/>
            <person name="Miller A.N."/>
            <person name="Grigoriev I.V."/>
            <person name="Debuchy R."/>
            <person name="Gladieux P."/>
            <person name="Thoren M.H."/>
            <person name="Johannesson H."/>
        </authorList>
    </citation>
    <scope>NUCLEOTIDE SEQUENCE</scope>
    <source>
        <strain evidence="2">CBS 626.80</strain>
    </source>
</reference>
<dbReference type="AlphaFoldDB" id="A0AAN6SBH6"/>
<evidence type="ECO:0000313" key="3">
    <source>
        <dbReference type="Proteomes" id="UP001303222"/>
    </source>
</evidence>
<proteinExistence type="predicted"/>
<evidence type="ECO:0000256" key="1">
    <source>
        <dbReference type="SAM" id="MobiDB-lite"/>
    </source>
</evidence>
<feature type="region of interest" description="Disordered" evidence="1">
    <location>
        <begin position="116"/>
        <end position="151"/>
    </location>
</feature>
<dbReference type="Proteomes" id="UP001303222">
    <property type="component" value="Unassembled WGS sequence"/>
</dbReference>